<feature type="non-terminal residue" evidence="3">
    <location>
        <position position="1"/>
    </location>
</feature>
<dbReference type="InterPro" id="IPR013103">
    <property type="entry name" value="RVT_2"/>
</dbReference>
<sequence length="516" mass="59007">VAPGDQSNGMRNMLFKLKFLKSKIKEWINVFKNNSKAELIRIKGELQAVDGDIDNGNGSDEVVSKRTEIINSMLRLNKIKASEAAQKAKIKCRFGKPTDIRAIIDMNFPKVLSSVQKEELECDVSKEELKRTIIAKILTNRLVGLIGDIVNEVQSAFIVDRQILDGPFILNEVTHWVWGCRAVVRLLDSKLKTLGERDIECIFVRYAEHSKAFRFYVIELNDSVSINTIIESRDTIFDLNIFSSVPRPSLKIPNGTEDIGGLVVPKEVIEEVIQQPEPEFRKSKRNRTPKDFGPEFQLYLIEGTRDASQDVAFWKEAFNDEMDSIMGNNTWVLADLPPGCKPFGCKWFFKRKLKVDETIEKFKAMLVIQGFKQKSGIYYFDTYASVARISTIRLLIVMSLIHNLIIHPMDVKTSFLNGNLDEEVRHMMKQITSKGKGVLLEEIIDHDVNDAVRKEFDGESGNRVKRKGDIKIWFSDEDVDQGIDVEWKDDPYHLINEPKEISDIFADLDQALDELD</sequence>
<evidence type="ECO:0000259" key="1">
    <source>
        <dbReference type="Pfam" id="PF07727"/>
    </source>
</evidence>
<name>A0A699HW92_TANCI</name>
<reference evidence="3" key="1">
    <citation type="journal article" date="2019" name="Sci. Rep.">
        <title>Draft genome of Tanacetum cinerariifolium, the natural source of mosquito coil.</title>
        <authorList>
            <person name="Yamashiro T."/>
            <person name="Shiraishi A."/>
            <person name="Satake H."/>
            <person name="Nakayama K."/>
        </authorList>
    </citation>
    <scope>NUCLEOTIDE SEQUENCE</scope>
</reference>
<feature type="domain" description="Retroviral polymerase SH3-like" evidence="2">
    <location>
        <begin position="180"/>
        <end position="244"/>
    </location>
</feature>
<proteinExistence type="predicted"/>
<dbReference type="Pfam" id="PF07727">
    <property type="entry name" value="RVT_2"/>
    <property type="match status" value="1"/>
</dbReference>
<dbReference type="AlphaFoldDB" id="A0A699HW92"/>
<dbReference type="InterPro" id="IPR057670">
    <property type="entry name" value="SH3_retrovirus"/>
</dbReference>
<evidence type="ECO:0000313" key="3">
    <source>
        <dbReference type="EMBL" id="GEY69731.1"/>
    </source>
</evidence>
<accession>A0A699HW92</accession>
<organism evidence="3">
    <name type="scientific">Tanacetum cinerariifolium</name>
    <name type="common">Dalmatian daisy</name>
    <name type="synonym">Chrysanthemum cinerariifolium</name>
    <dbReference type="NCBI Taxonomy" id="118510"/>
    <lineage>
        <taxon>Eukaryota</taxon>
        <taxon>Viridiplantae</taxon>
        <taxon>Streptophyta</taxon>
        <taxon>Embryophyta</taxon>
        <taxon>Tracheophyta</taxon>
        <taxon>Spermatophyta</taxon>
        <taxon>Magnoliopsida</taxon>
        <taxon>eudicotyledons</taxon>
        <taxon>Gunneridae</taxon>
        <taxon>Pentapetalae</taxon>
        <taxon>asterids</taxon>
        <taxon>campanulids</taxon>
        <taxon>Asterales</taxon>
        <taxon>Asteraceae</taxon>
        <taxon>Asteroideae</taxon>
        <taxon>Anthemideae</taxon>
        <taxon>Anthemidinae</taxon>
        <taxon>Tanacetum</taxon>
    </lineage>
</organism>
<dbReference type="Pfam" id="PF25597">
    <property type="entry name" value="SH3_retrovirus"/>
    <property type="match status" value="1"/>
</dbReference>
<comment type="caution">
    <text evidence="3">The sequence shown here is derived from an EMBL/GenBank/DDBJ whole genome shotgun (WGS) entry which is preliminary data.</text>
</comment>
<dbReference type="EMBL" id="BKCJ010201193">
    <property type="protein sequence ID" value="GEY69731.1"/>
    <property type="molecule type" value="Genomic_DNA"/>
</dbReference>
<evidence type="ECO:0000259" key="2">
    <source>
        <dbReference type="Pfam" id="PF25597"/>
    </source>
</evidence>
<protein>
    <submittedName>
        <fullName evidence="3">Zinc finger, CCHC-type</fullName>
    </submittedName>
</protein>
<feature type="domain" description="Reverse transcriptase Ty1/copia-type" evidence="1">
    <location>
        <begin position="328"/>
        <end position="424"/>
    </location>
</feature>
<gene>
    <name evidence="3" type="ORF">Tci_441705</name>
</gene>